<dbReference type="UniPathway" id="UPA00782"/>
<dbReference type="KEGG" id="mae:Maeo_0586"/>
<dbReference type="SFLD" id="SFLDS00029">
    <property type="entry name" value="Radical_SAM"/>
    <property type="match status" value="1"/>
</dbReference>
<evidence type="ECO:0000256" key="6">
    <source>
        <dbReference type="ARBA" id="ARBA00022723"/>
    </source>
</evidence>
<dbReference type="STRING" id="419665.Maeo_0586"/>
<dbReference type="Gene3D" id="3.20.20.70">
    <property type="entry name" value="Aldolase class I"/>
    <property type="match status" value="1"/>
</dbReference>
<dbReference type="Pfam" id="PF04055">
    <property type="entry name" value="Radical_SAM"/>
    <property type="match status" value="1"/>
</dbReference>
<dbReference type="SFLD" id="SFLDG01067">
    <property type="entry name" value="SPASM/twitch_domain_containing"/>
    <property type="match status" value="1"/>
</dbReference>
<name>A6UUJ9_META3</name>
<dbReference type="GO" id="GO:0051539">
    <property type="term" value="F:4 iron, 4 sulfur cluster binding"/>
    <property type="evidence" value="ECO:0007669"/>
    <property type="project" value="UniProtKB-KW"/>
</dbReference>
<dbReference type="HOGENOM" id="CLU_027639_1_0_2"/>
<sequence>METTDEIGQVTIKDVYSTSEEEKESRRSKFAHATKVHPCYNEKLHHKIGRVHLPVAPKCNIACRFCRRSVGSECCEDRPAVASRIMKPSEVEEYMTETLKKMPNLKVVGIAGPGDSLFNKETFETFEIIDEKFPDLVKCLSTNGLLLPKYVKKIADLNIKTITTTVNAIDPEILKEIVDWVYYEKKTYKGIDGAKLLIKNQKEGIRKADQEGLVVKINTVLIPELNLNHVKDIAKEFEDIAYLQNVIPLIPMYKMDHLSKPTCEEISKVRDESEEHLQQFRACQQCRADAAGLLTEKEHLENKKGMKLNIYDLKHFSH</sequence>
<dbReference type="PANTHER" id="PTHR43787:SF13">
    <property type="entry name" value="FEMO COFACTOR BIOSYNTHESIS PROTEIN NIFB"/>
    <property type="match status" value="1"/>
</dbReference>
<dbReference type="OrthoDB" id="53113at2157"/>
<dbReference type="AlphaFoldDB" id="A6UUJ9"/>
<proteinExistence type="inferred from homology"/>
<accession>A6UUJ9</accession>
<evidence type="ECO:0000313" key="13">
    <source>
        <dbReference type="Proteomes" id="UP000001106"/>
    </source>
</evidence>
<dbReference type="Proteomes" id="UP000001106">
    <property type="component" value="Chromosome"/>
</dbReference>
<comment type="cofactor">
    <cofactor evidence="1">
        <name>[4Fe-4S] cluster</name>
        <dbReference type="ChEBI" id="CHEBI:49883"/>
    </cofactor>
</comment>
<evidence type="ECO:0000256" key="10">
    <source>
        <dbReference type="ARBA" id="ARBA00023239"/>
    </source>
</evidence>
<dbReference type="GO" id="GO:0046872">
    <property type="term" value="F:metal ion binding"/>
    <property type="evidence" value="ECO:0007669"/>
    <property type="project" value="UniProtKB-KW"/>
</dbReference>
<keyword evidence="10" id="KW-0456">Lyase</keyword>
<dbReference type="EMBL" id="CP000743">
    <property type="protein sequence ID" value="ABR56171.1"/>
    <property type="molecule type" value="Genomic_DNA"/>
</dbReference>
<organism evidence="12 13">
    <name type="scientific">Methanococcus aeolicus (strain ATCC BAA-1280 / DSM 17508 / OCM 812 / Nankai-3)</name>
    <dbReference type="NCBI Taxonomy" id="419665"/>
    <lineage>
        <taxon>Archaea</taxon>
        <taxon>Methanobacteriati</taxon>
        <taxon>Methanobacteriota</taxon>
        <taxon>Methanomada group</taxon>
        <taxon>Methanococci</taxon>
        <taxon>Methanococcales</taxon>
        <taxon>Methanococcaceae</taxon>
        <taxon>Methanococcus</taxon>
    </lineage>
</organism>
<dbReference type="RefSeq" id="WP_011973303.1">
    <property type="nucleotide sequence ID" value="NC_009635.1"/>
</dbReference>
<keyword evidence="5" id="KW-0949">S-adenosyl-L-methionine</keyword>
<keyword evidence="4" id="KW-0004">4Fe-4S</keyword>
<comment type="similarity">
    <text evidence="3">Belongs to the radical SAM superfamily. NifB family.</text>
</comment>
<keyword evidence="7" id="KW-0408">Iron</keyword>
<dbReference type="GO" id="GO:0016829">
    <property type="term" value="F:lyase activity"/>
    <property type="evidence" value="ECO:0007669"/>
    <property type="project" value="UniProtKB-KW"/>
</dbReference>
<dbReference type="InterPro" id="IPR007197">
    <property type="entry name" value="rSAM"/>
</dbReference>
<evidence type="ECO:0000256" key="4">
    <source>
        <dbReference type="ARBA" id="ARBA00022485"/>
    </source>
</evidence>
<evidence type="ECO:0000256" key="5">
    <source>
        <dbReference type="ARBA" id="ARBA00022691"/>
    </source>
</evidence>
<protein>
    <submittedName>
        <fullName evidence="12">Radical SAM domain protein</fullName>
    </submittedName>
</protein>
<keyword evidence="9" id="KW-0535">Nitrogen fixation</keyword>
<comment type="pathway">
    <text evidence="2">Cofactor biosynthesis; Fe-Mo cofactor biosynthesis.</text>
</comment>
<evidence type="ECO:0000259" key="11">
    <source>
        <dbReference type="PROSITE" id="PS51918"/>
    </source>
</evidence>
<keyword evidence="13" id="KW-1185">Reference proteome</keyword>
<dbReference type="PANTHER" id="PTHR43787">
    <property type="entry name" value="FEMO COFACTOR BIOSYNTHESIS PROTEIN NIFB-RELATED"/>
    <property type="match status" value="1"/>
</dbReference>
<dbReference type="InterPro" id="IPR013785">
    <property type="entry name" value="Aldolase_TIM"/>
</dbReference>
<keyword evidence="8" id="KW-0411">Iron-sulfur</keyword>
<dbReference type="eggNOG" id="arCOG00956">
    <property type="taxonomic scope" value="Archaea"/>
</dbReference>
<evidence type="ECO:0000256" key="2">
    <source>
        <dbReference type="ARBA" id="ARBA00005155"/>
    </source>
</evidence>
<evidence type="ECO:0000256" key="7">
    <source>
        <dbReference type="ARBA" id="ARBA00023004"/>
    </source>
</evidence>
<dbReference type="CDD" id="cd01335">
    <property type="entry name" value="Radical_SAM"/>
    <property type="match status" value="1"/>
</dbReference>
<evidence type="ECO:0000256" key="8">
    <source>
        <dbReference type="ARBA" id="ARBA00023014"/>
    </source>
</evidence>
<dbReference type="GeneID" id="5327185"/>
<evidence type="ECO:0000256" key="1">
    <source>
        <dbReference type="ARBA" id="ARBA00001966"/>
    </source>
</evidence>
<dbReference type="SUPFAM" id="SSF102114">
    <property type="entry name" value="Radical SAM enzymes"/>
    <property type="match status" value="1"/>
</dbReference>
<reference evidence="12" key="1">
    <citation type="submission" date="2007-06" db="EMBL/GenBank/DDBJ databases">
        <title>Complete sequence of Methanococcus aeolicus Nankai-3.</title>
        <authorList>
            <consortium name="US DOE Joint Genome Institute"/>
            <person name="Copeland A."/>
            <person name="Lucas S."/>
            <person name="Lapidus A."/>
            <person name="Barry K."/>
            <person name="Glavina del Rio T."/>
            <person name="Dalin E."/>
            <person name="Tice H."/>
            <person name="Pitluck S."/>
            <person name="Chain P."/>
            <person name="Malfatti S."/>
            <person name="Shin M."/>
            <person name="Vergez L."/>
            <person name="Schmutz J."/>
            <person name="Larimer F."/>
            <person name="Land M."/>
            <person name="Hauser L."/>
            <person name="Kyrpides N."/>
            <person name="Lykidis A."/>
            <person name="Sieprawska-Lupa M."/>
            <person name="Whitman W.B."/>
            <person name="Richardson P."/>
        </authorList>
    </citation>
    <scope>NUCLEOTIDE SEQUENCE [LARGE SCALE GENOMIC DNA]</scope>
    <source>
        <strain evidence="12">Nankai-3</strain>
    </source>
</reference>
<evidence type="ECO:0000313" key="12">
    <source>
        <dbReference type="EMBL" id="ABR56171.1"/>
    </source>
</evidence>
<evidence type="ECO:0000256" key="9">
    <source>
        <dbReference type="ARBA" id="ARBA00023231"/>
    </source>
</evidence>
<dbReference type="PROSITE" id="PS51918">
    <property type="entry name" value="RADICAL_SAM"/>
    <property type="match status" value="1"/>
</dbReference>
<dbReference type="InterPro" id="IPR058240">
    <property type="entry name" value="rSAM_sf"/>
</dbReference>
<feature type="domain" description="Radical SAM core" evidence="11">
    <location>
        <begin position="45"/>
        <end position="287"/>
    </location>
</feature>
<keyword evidence="6" id="KW-0479">Metal-binding</keyword>
<evidence type="ECO:0000256" key="3">
    <source>
        <dbReference type="ARBA" id="ARBA00006804"/>
    </source>
</evidence>
<gene>
    <name evidence="12" type="ordered locus">Maeo_0586</name>
</gene>